<proteinExistence type="inferred from homology"/>
<comment type="similarity">
    <text evidence="1">Belongs to the glycosyltransferase 2 family.</text>
</comment>
<protein>
    <recommendedName>
        <fullName evidence="4">Glycosyltransferase 2-like domain-containing protein</fullName>
    </recommendedName>
</protein>
<reference evidence="5" key="1">
    <citation type="journal article" date="2015" name="Nature">
        <title>Complex archaea that bridge the gap between prokaryotes and eukaryotes.</title>
        <authorList>
            <person name="Spang A."/>
            <person name="Saw J.H."/>
            <person name="Jorgensen S.L."/>
            <person name="Zaremba-Niedzwiedzka K."/>
            <person name="Martijn J."/>
            <person name="Lind A.E."/>
            <person name="van Eijk R."/>
            <person name="Schleper C."/>
            <person name="Guy L."/>
            <person name="Ettema T.J."/>
        </authorList>
    </citation>
    <scope>NUCLEOTIDE SEQUENCE</scope>
</reference>
<dbReference type="InterPro" id="IPR050834">
    <property type="entry name" value="Glycosyltransf_2"/>
</dbReference>
<dbReference type="PANTHER" id="PTHR43685">
    <property type="entry name" value="GLYCOSYLTRANSFERASE"/>
    <property type="match status" value="1"/>
</dbReference>
<feature type="domain" description="Glycosyltransferase 2-like" evidence="4">
    <location>
        <begin position="10"/>
        <end position="129"/>
    </location>
</feature>
<dbReference type="Gene3D" id="3.90.550.10">
    <property type="entry name" value="Spore Coat Polysaccharide Biosynthesis Protein SpsA, Chain A"/>
    <property type="match status" value="1"/>
</dbReference>
<dbReference type="InterPro" id="IPR001173">
    <property type="entry name" value="Glyco_trans_2-like"/>
</dbReference>
<dbReference type="PANTHER" id="PTHR43685:SF5">
    <property type="entry name" value="GLYCOSYLTRANSFERASE EPSE-RELATED"/>
    <property type="match status" value="1"/>
</dbReference>
<accession>A0A0F9P6W7</accession>
<keyword evidence="2" id="KW-0328">Glycosyltransferase</keyword>
<dbReference type="InterPro" id="IPR029044">
    <property type="entry name" value="Nucleotide-diphossugar_trans"/>
</dbReference>
<dbReference type="SUPFAM" id="SSF53448">
    <property type="entry name" value="Nucleotide-diphospho-sugar transferases"/>
    <property type="match status" value="1"/>
</dbReference>
<dbReference type="EMBL" id="LAZR01002771">
    <property type="protein sequence ID" value="KKN25804.1"/>
    <property type="molecule type" value="Genomic_DNA"/>
</dbReference>
<keyword evidence="3" id="KW-0808">Transferase</keyword>
<comment type="caution">
    <text evidence="5">The sequence shown here is derived from an EMBL/GenBank/DDBJ whole genome shotgun (WGS) entry which is preliminary data.</text>
</comment>
<evidence type="ECO:0000256" key="2">
    <source>
        <dbReference type="ARBA" id="ARBA00022676"/>
    </source>
</evidence>
<dbReference type="GO" id="GO:0016757">
    <property type="term" value="F:glycosyltransferase activity"/>
    <property type="evidence" value="ECO:0007669"/>
    <property type="project" value="UniProtKB-KW"/>
</dbReference>
<name>A0A0F9P6W7_9ZZZZ</name>
<evidence type="ECO:0000259" key="4">
    <source>
        <dbReference type="Pfam" id="PF00535"/>
    </source>
</evidence>
<evidence type="ECO:0000313" key="5">
    <source>
        <dbReference type="EMBL" id="KKN25804.1"/>
    </source>
</evidence>
<evidence type="ECO:0000256" key="1">
    <source>
        <dbReference type="ARBA" id="ARBA00006739"/>
    </source>
</evidence>
<evidence type="ECO:0000256" key="3">
    <source>
        <dbReference type="ARBA" id="ARBA00022679"/>
    </source>
</evidence>
<dbReference type="AlphaFoldDB" id="A0A0F9P6W7"/>
<gene>
    <name evidence="5" type="ORF">LCGC14_0881130</name>
</gene>
<organism evidence="5">
    <name type="scientific">marine sediment metagenome</name>
    <dbReference type="NCBI Taxonomy" id="412755"/>
    <lineage>
        <taxon>unclassified sequences</taxon>
        <taxon>metagenomes</taxon>
        <taxon>ecological metagenomes</taxon>
    </lineage>
</organism>
<sequence length="306" mass="34991">MENKRPIVVVLMAVYNGISWLPEQVRSIMLQSDVDVKLFISDDGSNDGSQSWLEDLAGTDDRIHILPQKSNTGSAGKNFYRLICDADVGDADFIALADQDDIWFTHKLADQIEQIHQFCADGVSSNVIAFWPDGSRHLINKAFPQKKFDFLYESAGPGCSFLIKSTLFLQIKSFLENTEDMASLPELHDWLIYAVCRAIGNKWHIADSPMLEYRQHSGNVIGAHYGMKARLRRIQSIRRGWYRLEVQKISHIVLGLTRSRELQNVCGQLIQLSLYDRFKLLFTITETRRNRSEQFALALLLISFTF</sequence>
<dbReference type="Pfam" id="PF00535">
    <property type="entry name" value="Glycos_transf_2"/>
    <property type="match status" value="1"/>
</dbReference>